<proteinExistence type="predicted"/>
<accession>A0ABS5U283</accession>
<keyword evidence="2" id="KW-1185">Reference proteome</keyword>
<evidence type="ECO:0000313" key="2">
    <source>
        <dbReference type="Proteomes" id="UP000722125"/>
    </source>
</evidence>
<organism evidence="1 2">
    <name type="scientific">Cellulomonas fulva</name>
    <dbReference type="NCBI Taxonomy" id="2835530"/>
    <lineage>
        <taxon>Bacteria</taxon>
        <taxon>Bacillati</taxon>
        <taxon>Actinomycetota</taxon>
        <taxon>Actinomycetes</taxon>
        <taxon>Micrococcales</taxon>
        <taxon>Cellulomonadaceae</taxon>
        <taxon>Cellulomonas</taxon>
    </lineage>
</organism>
<gene>
    <name evidence="1" type="ORF">KIN34_14390</name>
</gene>
<dbReference type="Proteomes" id="UP000722125">
    <property type="component" value="Unassembled WGS sequence"/>
</dbReference>
<reference evidence="1 2" key="1">
    <citation type="submission" date="2021-05" db="EMBL/GenBank/DDBJ databases">
        <title>Description of Cellulomonas sp. DKR-3 sp. nov.</title>
        <authorList>
            <person name="Dahal R.H."/>
            <person name="Chaudhary D.K."/>
        </authorList>
    </citation>
    <scope>NUCLEOTIDE SEQUENCE [LARGE SCALE GENOMIC DNA]</scope>
    <source>
        <strain evidence="1 2">DKR-3</strain>
    </source>
</reference>
<sequence>MTDGRLPHIEFLVPAANETRWCDALAALIATDPAPIARFVGEVPDDVLREVPIPAVAGRGRDRLDLLLSRDGRHVAAIEAKLYADLSPGQLARYAAGFPDARRRFVLHLAGLPVHHGSAPSWESLTWESVLSAYSQSEHPWVRATAEAWLEKLPTLVPHVGPETVWNDVPDNAPEFELALRARTAWLARRMDTWCSIERTLEQSSGGGAWVVAMRAPITGSDHVVFAEVQEGTAAPEWRPTDVPYRERLKGPVVLVGLARFGIYSSEGFDWPLLRRAFAPYVASSALDDDLRWSTTSPNPRDPVDRQQWKAIVDDGAPTWLGKGYGMATARTHGVCAFGARIDLPPSSTLEYVDGVLQRLESLVLAMATTAAPAPPPSASWGTL</sequence>
<dbReference type="RefSeq" id="WP_214352453.1">
    <property type="nucleotide sequence ID" value="NZ_JAHBOH010000002.1"/>
</dbReference>
<name>A0ABS5U283_9CELL</name>
<dbReference type="EMBL" id="JAHBOH010000002">
    <property type="protein sequence ID" value="MBT0995472.1"/>
    <property type="molecule type" value="Genomic_DNA"/>
</dbReference>
<evidence type="ECO:0000313" key="1">
    <source>
        <dbReference type="EMBL" id="MBT0995472.1"/>
    </source>
</evidence>
<comment type="caution">
    <text evidence="1">The sequence shown here is derived from an EMBL/GenBank/DDBJ whole genome shotgun (WGS) entry which is preliminary data.</text>
</comment>
<protein>
    <submittedName>
        <fullName evidence="1">PD-(D/E)XK nuclease family protein</fullName>
    </submittedName>
</protein>